<organism evidence="2 3">
    <name type="scientific">Belnapia mucosa</name>
    <dbReference type="NCBI Taxonomy" id="2804532"/>
    <lineage>
        <taxon>Bacteria</taxon>
        <taxon>Pseudomonadati</taxon>
        <taxon>Pseudomonadota</taxon>
        <taxon>Alphaproteobacteria</taxon>
        <taxon>Acetobacterales</taxon>
        <taxon>Roseomonadaceae</taxon>
        <taxon>Belnapia</taxon>
    </lineage>
</organism>
<accession>A0ABS1VBZ5</accession>
<feature type="transmembrane region" description="Helical" evidence="1">
    <location>
        <begin position="12"/>
        <end position="38"/>
    </location>
</feature>
<dbReference type="RefSeq" id="WP_202828582.1">
    <property type="nucleotide sequence ID" value="NZ_JAEUXJ010000020.1"/>
</dbReference>
<comment type="caution">
    <text evidence="2">The sequence shown here is derived from an EMBL/GenBank/DDBJ whole genome shotgun (WGS) entry which is preliminary data.</text>
</comment>
<evidence type="ECO:0000256" key="1">
    <source>
        <dbReference type="SAM" id="Phobius"/>
    </source>
</evidence>
<name>A0ABS1VBZ5_9PROT</name>
<dbReference type="EMBL" id="JAEUXJ010000020">
    <property type="protein sequence ID" value="MBL6458842.1"/>
    <property type="molecule type" value="Genomic_DNA"/>
</dbReference>
<gene>
    <name evidence="2" type="ORF">JMJ55_26270</name>
</gene>
<sequence>MTAEEIAASQLYAAWLAASAAAVQAVGAIGAIWAAVALGRQTDRAHKAQAERDAEQRRAAEATQDEAINAVVTLADAVINRFETDLANFRAKAAAREMVRYMHVIEEPAALRLQGFVPLIADKLVSPALFSAMMALAEAMPTSKGGFPGAETASDLVPRLEAELARVREQTARVRAFRKSA</sequence>
<protein>
    <submittedName>
        <fullName evidence="2">Uncharacterized protein</fullName>
    </submittedName>
</protein>
<proteinExistence type="predicted"/>
<keyword evidence="1" id="KW-0812">Transmembrane</keyword>
<evidence type="ECO:0000313" key="3">
    <source>
        <dbReference type="Proteomes" id="UP000606490"/>
    </source>
</evidence>
<evidence type="ECO:0000313" key="2">
    <source>
        <dbReference type="EMBL" id="MBL6458842.1"/>
    </source>
</evidence>
<keyword evidence="1" id="KW-1133">Transmembrane helix</keyword>
<dbReference type="Proteomes" id="UP000606490">
    <property type="component" value="Unassembled WGS sequence"/>
</dbReference>
<reference evidence="2 3" key="1">
    <citation type="submission" date="2021-01" db="EMBL/GenBank/DDBJ databases">
        <title>Belnapia mucosa sp. nov. and Belnapia arida sp. nov., isolated from the Tabernas Desert (Almeria, Spain).</title>
        <authorList>
            <person name="Molina-Menor E."/>
            <person name="Vidal-Verdu A."/>
            <person name="Calonge A."/>
            <person name="Satari L."/>
            <person name="Pereto Magraner J."/>
            <person name="Porcar Miralles M."/>
        </authorList>
    </citation>
    <scope>NUCLEOTIDE SEQUENCE [LARGE SCALE GENOMIC DNA]</scope>
    <source>
        <strain evidence="2 3">T6</strain>
    </source>
</reference>
<keyword evidence="1" id="KW-0472">Membrane</keyword>
<keyword evidence="3" id="KW-1185">Reference proteome</keyword>